<keyword evidence="1" id="KW-0963">Cytoplasm</keyword>
<keyword evidence="9" id="KW-0614">Plasmid</keyword>
<keyword evidence="3" id="KW-0028">Amino-acid biosynthesis</keyword>
<protein>
    <recommendedName>
        <fullName evidence="7">Aspartate--ammonia ligase</fullName>
        <ecNumber evidence="7">6.3.1.1</ecNumber>
    </recommendedName>
</protein>
<dbReference type="GO" id="GO:0005829">
    <property type="term" value="C:cytosol"/>
    <property type="evidence" value="ECO:0007669"/>
    <property type="project" value="TreeGrafter"/>
</dbReference>
<accession>A0A448ZZH8</accession>
<keyword evidence="4" id="KW-0547">Nucleotide-binding</keyword>
<dbReference type="RefSeq" id="WP_024543887.1">
    <property type="nucleotide sequence ID" value="NZ_LR214938.2"/>
</dbReference>
<keyword evidence="6" id="KW-0061">Asparagine biosynthesis</keyword>
<dbReference type="Gene3D" id="3.30.930.10">
    <property type="entry name" value="Bira Bifunctional Protein, Domain 2"/>
    <property type="match status" value="1"/>
</dbReference>
<dbReference type="InterPro" id="IPR004618">
    <property type="entry name" value="AsnA"/>
</dbReference>
<reference evidence="9" key="1">
    <citation type="submission" date="2019-01" db="EMBL/GenBank/DDBJ databases">
        <authorList>
            <consortium name="Pathogen Informatics"/>
        </authorList>
    </citation>
    <scope>NUCLEOTIDE SEQUENCE [LARGE SCALE GENOMIC DNA]</scope>
    <source>
        <strain evidence="9">NCTC10113</strain>
    </source>
</reference>
<dbReference type="NCBIfam" id="TIGR00669">
    <property type="entry name" value="asnA"/>
    <property type="match status" value="1"/>
</dbReference>
<evidence type="ECO:0000256" key="2">
    <source>
        <dbReference type="ARBA" id="ARBA00022598"/>
    </source>
</evidence>
<sequence>MTKEKLTLKETQLAISKLKTLFSNKLAKTLNLHRVSAPLFVLKKTGLNDTLNGERPVSFTIKDLDGEIEIVHSLAKWKRNALKKYEFSVYEGLYADMNAIRKEEDLDEFHSLYVDQWDWELIIKESDRNISFLKKIVKKIYNCLLYTEKEINKIYPQLSNKLSKQIFFITAKDLYKKYPTLTPKERENEIVKEKGSVFIIEIGNKLKDGNPHSSRAKDYDDWTLNGDLIVYDKLHNCAMELSSMGIRVNKDAIIKQYGTNENEISLLSKYHKNIIDNALPFTIGGGIGQSRIAMLLLEKQHIGEVQVSVWDDKNYENAKKMGIKFL</sequence>
<dbReference type="PANTHER" id="PTHR30073:SF5">
    <property type="entry name" value="ASPARTATE--AMMONIA LIGASE"/>
    <property type="match status" value="1"/>
</dbReference>
<evidence type="ECO:0000256" key="5">
    <source>
        <dbReference type="ARBA" id="ARBA00022840"/>
    </source>
</evidence>
<dbReference type="PIRSF" id="PIRSF001555">
    <property type="entry name" value="Asp_ammon_ligase"/>
    <property type="match status" value="1"/>
</dbReference>
<gene>
    <name evidence="9" type="primary">asnA_2</name>
    <name evidence="9" type="ORF">NCTC10113_01545</name>
</gene>
<evidence type="ECO:0000256" key="4">
    <source>
        <dbReference type="ARBA" id="ARBA00022741"/>
    </source>
</evidence>
<evidence type="ECO:0000256" key="7">
    <source>
        <dbReference type="NCBIfam" id="TIGR00669"/>
    </source>
</evidence>
<evidence type="ECO:0000259" key="8">
    <source>
        <dbReference type="PROSITE" id="PS50862"/>
    </source>
</evidence>
<keyword evidence="5" id="KW-0067">ATP-binding</keyword>
<proteinExistence type="predicted"/>
<dbReference type="Pfam" id="PF03590">
    <property type="entry name" value="AsnA"/>
    <property type="match status" value="1"/>
</dbReference>
<evidence type="ECO:0000256" key="6">
    <source>
        <dbReference type="ARBA" id="ARBA00022888"/>
    </source>
</evidence>
<dbReference type="InterPro" id="IPR045864">
    <property type="entry name" value="aa-tRNA-synth_II/BPL/LPL"/>
</dbReference>
<feature type="domain" description="Aminoacyl-transfer RNA synthetases class-II family profile" evidence="8">
    <location>
        <begin position="16"/>
        <end position="311"/>
    </location>
</feature>
<name>A0A448ZZH8_METSV</name>
<evidence type="ECO:0000256" key="1">
    <source>
        <dbReference type="ARBA" id="ARBA00022490"/>
    </source>
</evidence>
<evidence type="ECO:0000256" key="3">
    <source>
        <dbReference type="ARBA" id="ARBA00022605"/>
    </source>
</evidence>
<dbReference type="PROSITE" id="PS50862">
    <property type="entry name" value="AA_TRNA_LIGASE_II"/>
    <property type="match status" value="1"/>
</dbReference>
<dbReference type="PANTHER" id="PTHR30073">
    <property type="entry name" value="ASPARTATE--AMMONIA LIGASE"/>
    <property type="match status" value="1"/>
</dbReference>
<dbReference type="InterPro" id="IPR006195">
    <property type="entry name" value="aa-tRNA-synth_II"/>
</dbReference>
<keyword evidence="2 9" id="KW-0436">Ligase</keyword>
<dbReference type="EC" id="6.3.1.1" evidence="7"/>
<dbReference type="SUPFAM" id="SSF55681">
    <property type="entry name" value="Class II aaRS and biotin synthetases"/>
    <property type="match status" value="1"/>
</dbReference>
<dbReference type="GO" id="GO:0004071">
    <property type="term" value="F:aspartate-ammonia ligase activity"/>
    <property type="evidence" value="ECO:0007669"/>
    <property type="project" value="UniProtKB-UniRule"/>
</dbReference>
<organism evidence="9">
    <name type="scientific">Metamycoplasma salivarium</name>
    <name type="common">Mycoplasma salivarium</name>
    <dbReference type="NCBI Taxonomy" id="2124"/>
    <lineage>
        <taxon>Bacteria</taxon>
        <taxon>Bacillati</taxon>
        <taxon>Mycoplasmatota</taxon>
        <taxon>Mycoplasmoidales</taxon>
        <taxon>Metamycoplasmataceae</taxon>
        <taxon>Metamycoplasma</taxon>
    </lineage>
</organism>
<dbReference type="GO" id="GO:0006529">
    <property type="term" value="P:asparagine biosynthetic process"/>
    <property type="evidence" value="ECO:0007669"/>
    <property type="project" value="UniProtKB-UniRule"/>
</dbReference>
<evidence type="ECO:0000313" key="9">
    <source>
        <dbReference type="EMBL" id="VEU56630.1"/>
    </source>
</evidence>
<dbReference type="AlphaFoldDB" id="A0A448ZZH8"/>
<dbReference type="EMBL" id="LR214939">
    <property type="protein sequence ID" value="VEU56630.1"/>
    <property type="molecule type" value="Genomic_DNA"/>
</dbReference>
<geneLocation type="plasmid" evidence="9">
    <name>2</name>
</geneLocation>
<dbReference type="GO" id="GO:0005524">
    <property type="term" value="F:ATP binding"/>
    <property type="evidence" value="ECO:0007669"/>
    <property type="project" value="UniProtKB-KW"/>
</dbReference>